<dbReference type="Proteomes" id="UP001057402">
    <property type="component" value="Chromosome 6"/>
</dbReference>
<sequence length="239" mass="26532">MGKSSKGRQKIEISKLDNEANLLVTFSKRRAGLFKKASELATLCGVKFALIIFSPTRKSFSFGNPNVDAVVDSYLNGEPIPSVEDDPAARWLEVQRCARVRELNRMLTQALNELESARRHAKQVKMVLMAHQTENWWERSVPDLSLPQLLELKVALLELRKDVEQQSGIITTEVMNSLPLEQQEQVFEASSRTHPSVLFGQGNAGTTHIASNFNASQLQAPIMIPTPGYNFGEGSSGSH</sequence>
<keyword evidence="2" id="KW-1185">Reference proteome</keyword>
<reference evidence="2" key="1">
    <citation type="journal article" date="2023" name="Front. Plant Sci.">
        <title>Chromosomal-level genome assembly of Melastoma candidum provides insights into trichome evolution.</title>
        <authorList>
            <person name="Zhong Y."/>
            <person name="Wu W."/>
            <person name="Sun C."/>
            <person name="Zou P."/>
            <person name="Liu Y."/>
            <person name="Dai S."/>
            <person name="Zhou R."/>
        </authorList>
    </citation>
    <scope>NUCLEOTIDE SEQUENCE [LARGE SCALE GENOMIC DNA]</scope>
</reference>
<organism evidence="1 2">
    <name type="scientific">Melastoma candidum</name>
    <dbReference type="NCBI Taxonomy" id="119954"/>
    <lineage>
        <taxon>Eukaryota</taxon>
        <taxon>Viridiplantae</taxon>
        <taxon>Streptophyta</taxon>
        <taxon>Embryophyta</taxon>
        <taxon>Tracheophyta</taxon>
        <taxon>Spermatophyta</taxon>
        <taxon>Magnoliopsida</taxon>
        <taxon>eudicotyledons</taxon>
        <taxon>Gunneridae</taxon>
        <taxon>Pentapetalae</taxon>
        <taxon>rosids</taxon>
        <taxon>malvids</taxon>
        <taxon>Myrtales</taxon>
        <taxon>Melastomataceae</taxon>
        <taxon>Melastomatoideae</taxon>
        <taxon>Melastomateae</taxon>
        <taxon>Melastoma</taxon>
    </lineage>
</organism>
<evidence type="ECO:0000313" key="1">
    <source>
        <dbReference type="EMBL" id="KAI4367543.1"/>
    </source>
</evidence>
<evidence type="ECO:0000313" key="2">
    <source>
        <dbReference type="Proteomes" id="UP001057402"/>
    </source>
</evidence>
<accession>A0ACB9QLA8</accession>
<protein>
    <submittedName>
        <fullName evidence="1">Uncharacterized protein</fullName>
    </submittedName>
</protein>
<proteinExistence type="predicted"/>
<gene>
    <name evidence="1" type="ORF">MLD38_023271</name>
</gene>
<dbReference type="EMBL" id="CM042885">
    <property type="protein sequence ID" value="KAI4367543.1"/>
    <property type="molecule type" value="Genomic_DNA"/>
</dbReference>
<name>A0ACB9QLA8_9MYRT</name>
<comment type="caution">
    <text evidence="1">The sequence shown here is derived from an EMBL/GenBank/DDBJ whole genome shotgun (WGS) entry which is preliminary data.</text>
</comment>